<protein>
    <submittedName>
        <fullName evidence="1">Uncharacterized protein</fullName>
    </submittedName>
</protein>
<dbReference type="Proteomes" id="UP001428341">
    <property type="component" value="Unassembled WGS sequence"/>
</dbReference>
<organism evidence="1 2">
    <name type="scientific">Citrus x changshan-huyou</name>
    <dbReference type="NCBI Taxonomy" id="2935761"/>
    <lineage>
        <taxon>Eukaryota</taxon>
        <taxon>Viridiplantae</taxon>
        <taxon>Streptophyta</taxon>
        <taxon>Embryophyta</taxon>
        <taxon>Tracheophyta</taxon>
        <taxon>Spermatophyta</taxon>
        <taxon>Magnoliopsida</taxon>
        <taxon>eudicotyledons</taxon>
        <taxon>Gunneridae</taxon>
        <taxon>Pentapetalae</taxon>
        <taxon>rosids</taxon>
        <taxon>malvids</taxon>
        <taxon>Sapindales</taxon>
        <taxon>Rutaceae</taxon>
        <taxon>Aurantioideae</taxon>
        <taxon>Citrus</taxon>
    </lineage>
</organism>
<sequence>MSIQAISCLGSVGLLGEYCPSSRKKIRPLSGRFGCMHLVPFQEYPEEFCGCSHWQPFLTTEHCCSLVQEVLEDSTISYA</sequence>
<keyword evidence="2" id="KW-1185">Reference proteome</keyword>
<dbReference type="AlphaFoldDB" id="A0AAP0QJD3"/>
<accession>A0AAP0QJD3</accession>
<evidence type="ECO:0000313" key="1">
    <source>
        <dbReference type="EMBL" id="KAK9194488.1"/>
    </source>
</evidence>
<comment type="caution">
    <text evidence="1">The sequence shown here is derived from an EMBL/GenBank/DDBJ whole genome shotgun (WGS) entry which is preliminary data.</text>
</comment>
<gene>
    <name evidence="1" type="ORF">WN944_005195</name>
</gene>
<reference evidence="1 2" key="1">
    <citation type="submission" date="2024-05" db="EMBL/GenBank/DDBJ databases">
        <title>Haplotype-resolved chromosome-level genome assembly of Huyou (Citrus changshanensis).</title>
        <authorList>
            <person name="Miao C."/>
            <person name="Chen W."/>
            <person name="Wu Y."/>
            <person name="Wang L."/>
            <person name="Zhao S."/>
            <person name="Grierson D."/>
            <person name="Xu C."/>
            <person name="Chen K."/>
        </authorList>
    </citation>
    <scope>NUCLEOTIDE SEQUENCE [LARGE SCALE GENOMIC DNA]</scope>
    <source>
        <strain evidence="1">01-14</strain>
        <tissue evidence="1">Leaf</tissue>
    </source>
</reference>
<name>A0AAP0QJD3_9ROSI</name>
<evidence type="ECO:0000313" key="2">
    <source>
        <dbReference type="Proteomes" id="UP001428341"/>
    </source>
</evidence>
<proteinExistence type="predicted"/>
<dbReference type="EMBL" id="JBCGBO010000006">
    <property type="protein sequence ID" value="KAK9194488.1"/>
    <property type="molecule type" value="Genomic_DNA"/>
</dbReference>